<feature type="compositionally biased region" description="Polar residues" evidence="1">
    <location>
        <begin position="230"/>
        <end position="249"/>
    </location>
</feature>
<reference evidence="2" key="2">
    <citation type="submission" date="2021-01" db="EMBL/GenBank/DDBJ databases">
        <title>Pan-genome distribution and transcriptional activeness of fungal secondary metabolism genes in Aspergillus section Fumigati.</title>
        <authorList>
            <person name="Takahashi H."/>
            <person name="Umemura M."/>
            <person name="Ninomiya A."/>
            <person name="Kusuya Y."/>
            <person name="Urayama S."/>
            <person name="Shimizu M."/>
            <person name="Watanabe A."/>
            <person name="Kamei K."/>
            <person name="Yaguchi T."/>
            <person name="Hagiwara D."/>
        </authorList>
    </citation>
    <scope>NUCLEOTIDE SEQUENCE</scope>
    <source>
        <strain evidence="2">IFM 46973</strain>
    </source>
</reference>
<reference evidence="2" key="1">
    <citation type="journal article" date="2015" name="Genome Announc.">
        <title>Draft Genome Sequence of the Pathogenic Filamentous Fungus Aspergillus udagawae Strain IFM 46973T.</title>
        <authorList>
            <person name="Kusuya Y."/>
            <person name="Takahashi-Nakaguchi A."/>
            <person name="Takahashi H."/>
            <person name="Yaguchi T."/>
        </authorList>
    </citation>
    <scope>NUCLEOTIDE SEQUENCE</scope>
    <source>
        <strain evidence="2">IFM 46973</strain>
    </source>
</reference>
<evidence type="ECO:0000256" key="1">
    <source>
        <dbReference type="SAM" id="MobiDB-lite"/>
    </source>
</evidence>
<organism evidence="2 3">
    <name type="scientific">Aspergillus udagawae</name>
    <dbReference type="NCBI Taxonomy" id="91492"/>
    <lineage>
        <taxon>Eukaryota</taxon>
        <taxon>Fungi</taxon>
        <taxon>Dikarya</taxon>
        <taxon>Ascomycota</taxon>
        <taxon>Pezizomycotina</taxon>
        <taxon>Eurotiomycetes</taxon>
        <taxon>Eurotiomycetidae</taxon>
        <taxon>Eurotiales</taxon>
        <taxon>Aspergillaceae</taxon>
        <taxon>Aspergillus</taxon>
        <taxon>Aspergillus subgen. Fumigati</taxon>
    </lineage>
</organism>
<protein>
    <submittedName>
        <fullName evidence="2">Uncharacterized protein</fullName>
    </submittedName>
</protein>
<evidence type="ECO:0000313" key="3">
    <source>
        <dbReference type="Proteomes" id="UP000036893"/>
    </source>
</evidence>
<gene>
    <name evidence="2" type="ORF">Aud_009239</name>
</gene>
<evidence type="ECO:0000313" key="2">
    <source>
        <dbReference type="EMBL" id="GIC92768.1"/>
    </source>
</evidence>
<accession>A0A8E0R1Q6</accession>
<dbReference type="Proteomes" id="UP000036893">
    <property type="component" value="Unassembled WGS sequence"/>
</dbReference>
<dbReference type="GeneID" id="66996716"/>
<feature type="region of interest" description="Disordered" evidence="1">
    <location>
        <begin position="359"/>
        <end position="382"/>
    </location>
</feature>
<dbReference type="AlphaFoldDB" id="A0A8E0R1Q6"/>
<sequence>MAQTTQANPLVALSLSQESHQTILVSRNTREDKPLPPLPREAFAKPGLLEREGELARMPSRDRLSEQCPRCAEQRIIDVQPEAQPKLELYPLPHKPSPKHFAALDRAIMRATVIDTPRESSECEGRQARSLHTLEVSSLHTGTRSGTAPEASHNLTVTKPTLETEPSRTVHFLAPELVRSSARTQQTFAVANQCGRSKRKSSGVDSLWVSLIQQMNRIVQFSSSRKTRLIASSHSVRTPSRASTGSRQACSPPPAYTQRRSAAVKFTKLLPAEMVPSLPDRTTRLALPQALVSASKSTIDTTTRIQRAFSVVVGESMPPAIIQRLKAEDVLLLQGVIQKLKATLLESLPRGSEIKQLLPSHTMSESQQSGGPDTSPTLREESSVASFQLPDSSVTLRIPSVYELETITDEEPCMPGYSTLCKTTATRHDNIILSILRQLDSLDDLFAMATINRTTYRVFKAHEISLIHDCLWKMSPAAWEHCEITDRVYASEKQPGGQNLSVSLYLRHYRQDLHILAQFKTLLLYYCRKVLRRESYSALLDPCSARSKELDDAIWRVWTICDLFAAWKGRDDDLTGQISWLQGNPAPQRPLGSPDASDFRSVLFDPPRGFAEGNRGGLTPAQLRDMVEIWTAMASLLDFLRNETDRARRFGIFAGIGGGRVDSGSEKLLLSPSLSFVPTSLPPPYTFQADVSIPTECWIDYLLTLGPAAVLSIAPSGPRTDPEVVFRYAQAQGWTMWTTRLPIEMPRAAFLTGPISSFSYMLQRCSVP</sequence>
<proteinExistence type="predicted"/>
<feature type="region of interest" description="Disordered" evidence="1">
    <location>
        <begin position="230"/>
        <end position="256"/>
    </location>
</feature>
<comment type="caution">
    <text evidence="2">The sequence shown here is derived from an EMBL/GenBank/DDBJ whole genome shotgun (WGS) entry which is preliminary data.</text>
</comment>
<dbReference type="RefSeq" id="XP_043150034.1">
    <property type="nucleotide sequence ID" value="XM_043294099.1"/>
</dbReference>
<name>A0A8E0R1Q6_9EURO</name>
<dbReference type="EMBL" id="BBXM02000007">
    <property type="protein sequence ID" value="GIC92768.1"/>
    <property type="molecule type" value="Genomic_DNA"/>
</dbReference>